<evidence type="ECO:0000256" key="5">
    <source>
        <dbReference type="ARBA" id="ARBA00022679"/>
    </source>
</evidence>
<feature type="domain" description="Aminotransferase class V" evidence="12">
    <location>
        <begin position="3"/>
        <end position="371"/>
    </location>
</feature>
<dbReference type="PIRSF" id="PIRSF005572">
    <property type="entry name" value="NifS"/>
    <property type="match status" value="1"/>
</dbReference>
<evidence type="ECO:0000256" key="9">
    <source>
        <dbReference type="ARBA" id="ARBA00023014"/>
    </source>
</evidence>
<organism evidence="13">
    <name type="scientific">Planktothricoides raciborskii GIHE-MW2</name>
    <dbReference type="NCBI Taxonomy" id="2792601"/>
    <lineage>
        <taxon>Bacteria</taxon>
        <taxon>Bacillati</taxon>
        <taxon>Cyanobacteriota</taxon>
        <taxon>Cyanophyceae</taxon>
        <taxon>Oscillatoriophycideae</taxon>
        <taxon>Oscillatoriales</taxon>
        <taxon>Oscillatoriaceae</taxon>
        <taxon>Planktothricoides</taxon>
    </lineage>
</organism>
<dbReference type="Gene3D" id="3.90.1150.10">
    <property type="entry name" value="Aspartate Aminotransferase, domain 1"/>
    <property type="match status" value="1"/>
</dbReference>
<comment type="catalytic activity">
    <reaction evidence="10">
        <text>(sulfur carrier)-H + L-cysteine = (sulfur carrier)-SH + L-alanine</text>
        <dbReference type="Rhea" id="RHEA:43892"/>
        <dbReference type="Rhea" id="RHEA-COMP:14737"/>
        <dbReference type="Rhea" id="RHEA-COMP:14739"/>
        <dbReference type="ChEBI" id="CHEBI:29917"/>
        <dbReference type="ChEBI" id="CHEBI:35235"/>
        <dbReference type="ChEBI" id="CHEBI:57972"/>
        <dbReference type="ChEBI" id="CHEBI:64428"/>
        <dbReference type="EC" id="2.8.1.7"/>
    </reaction>
</comment>
<evidence type="ECO:0000256" key="2">
    <source>
        <dbReference type="ARBA" id="ARBA00006490"/>
    </source>
</evidence>
<keyword evidence="8" id="KW-0408">Iron</keyword>
<comment type="subunit">
    <text evidence="3">Homodimer.</text>
</comment>
<dbReference type="Gene3D" id="3.40.640.10">
    <property type="entry name" value="Type I PLP-dependent aspartate aminotransferase-like (Major domain)"/>
    <property type="match status" value="1"/>
</dbReference>
<keyword evidence="6" id="KW-0479">Metal-binding</keyword>
<dbReference type="InterPro" id="IPR020578">
    <property type="entry name" value="Aminotrans_V_PyrdxlP_BS"/>
</dbReference>
<comment type="cofactor">
    <cofactor evidence="1 11">
        <name>pyridoxal 5'-phosphate</name>
        <dbReference type="ChEBI" id="CHEBI:597326"/>
    </cofactor>
</comment>
<evidence type="ECO:0000313" key="13">
    <source>
        <dbReference type="EMBL" id="XCM35391.1"/>
    </source>
</evidence>
<dbReference type="InterPro" id="IPR015421">
    <property type="entry name" value="PyrdxlP-dep_Trfase_major"/>
</dbReference>
<keyword evidence="9" id="KW-0411">Iron-sulfur</keyword>
<keyword evidence="7" id="KW-0663">Pyridoxal phosphate</keyword>
<accession>A0AAU8JA17</accession>
<evidence type="ECO:0000256" key="10">
    <source>
        <dbReference type="ARBA" id="ARBA00050776"/>
    </source>
</evidence>
<sequence length="401" mass="43046">MQIYLDYSATTPPRAEAIAAMQTALLDQWGNPSSIHEWGGRSSTLVEVARMQVASLLNVVPEAIVFTSGGTESDNLAIMGVARRYAQPQHLIISQVEHSAVSKPVEWLEKSGWQVTRLPVNAQGRVNPADLTAAIQENTVLVSIIYGQSEVGTLQPIQALAEIARSHGVLFHTDAVQVAGRLPLDLEQLPVDLLSLSSHKFYGPQGAGALYVRPGVELVPWLCGGGQEGGWRSGTQAVAAIAGFGVAAELARTDMAAETPRLRSLRDRLFDQLADIPGLTPTGDRLHRLPHHVSFCLQENSPYQAETGAVSGRTLVRQMNLAGIAISSGSACSSGQLNPSPVLLAMGYSPQAATAAIRMTLGRHTTVEDIDWTAMVFKQVLQRLRPECAIPVRDPLHGIAR</sequence>
<dbReference type="NCBIfam" id="NF002806">
    <property type="entry name" value="PRK02948.1"/>
    <property type="match status" value="1"/>
</dbReference>
<evidence type="ECO:0000256" key="3">
    <source>
        <dbReference type="ARBA" id="ARBA00011738"/>
    </source>
</evidence>
<dbReference type="SUPFAM" id="SSF53383">
    <property type="entry name" value="PLP-dependent transferases"/>
    <property type="match status" value="1"/>
</dbReference>
<dbReference type="FunFam" id="3.40.640.10:FF:000084">
    <property type="entry name" value="IscS-like cysteine desulfurase"/>
    <property type="match status" value="1"/>
</dbReference>
<dbReference type="GO" id="GO:0051536">
    <property type="term" value="F:iron-sulfur cluster binding"/>
    <property type="evidence" value="ECO:0007669"/>
    <property type="project" value="UniProtKB-KW"/>
</dbReference>
<evidence type="ECO:0000259" key="12">
    <source>
        <dbReference type="Pfam" id="PF00266"/>
    </source>
</evidence>
<reference evidence="13" key="1">
    <citation type="submission" date="2024-07" db="EMBL/GenBank/DDBJ databases">
        <authorList>
            <person name="Kim Y.J."/>
            <person name="Jeong J.Y."/>
        </authorList>
    </citation>
    <scope>NUCLEOTIDE SEQUENCE</scope>
    <source>
        <strain evidence="13">GIHE-MW2</strain>
    </source>
</reference>
<name>A0AAU8JA17_9CYAN</name>
<dbReference type="InterPro" id="IPR000192">
    <property type="entry name" value="Aminotrans_V_dom"/>
</dbReference>
<keyword evidence="5" id="KW-0808">Transferase</keyword>
<evidence type="ECO:0000256" key="4">
    <source>
        <dbReference type="ARBA" id="ARBA00012239"/>
    </source>
</evidence>
<dbReference type="PROSITE" id="PS00595">
    <property type="entry name" value="AA_TRANSFER_CLASS_5"/>
    <property type="match status" value="1"/>
</dbReference>
<dbReference type="Gene3D" id="1.10.260.50">
    <property type="match status" value="1"/>
</dbReference>
<evidence type="ECO:0000256" key="1">
    <source>
        <dbReference type="ARBA" id="ARBA00001933"/>
    </source>
</evidence>
<evidence type="ECO:0000256" key="11">
    <source>
        <dbReference type="RuleBase" id="RU004504"/>
    </source>
</evidence>
<dbReference type="AlphaFoldDB" id="A0AAU8JA17"/>
<evidence type="ECO:0000256" key="6">
    <source>
        <dbReference type="ARBA" id="ARBA00022723"/>
    </source>
</evidence>
<dbReference type="InterPro" id="IPR015422">
    <property type="entry name" value="PyrdxlP-dep_Trfase_small"/>
</dbReference>
<dbReference type="GO" id="GO:0031071">
    <property type="term" value="F:cysteine desulfurase activity"/>
    <property type="evidence" value="ECO:0007669"/>
    <property type="project" value="UniProtKB-EC"/>
</dbReference>
<dbReference type="InterPro" id="IPR016454">
    <property type="entry name" value="Cysteine_dSase"/>
</dbReference>
<dbReference type="RefSeq" id="WP_054465805.1">
    <property type="nucleotide sequence ID" value="NZ_CP159837.1"/>
</dbReference>
<dbReference type="EMBL" id="CP159837">
    <property type="protein sequence ID" value="XCM35391.1"/>
    <property type="molecule type" value="Genomic_DNA"/>
</dbReference>
<proteinExistence type="inferred from homology"/>
<protein>
    <recommendedName>
        <fullName evidence="4">cysteine desulfurase</fullName>
        <ecNumber evidence="4">2.8.1.7</ecNumber>
    </recommendedName>
</protein>
<comment type="similarity">
    <text evidence="2">Belongs to the class-V pyridoxal-phosphate-dependent aminotransferase family. NifS/IscS subfamily.</text>
</comment>
<dbReference type="PANTHER" id="PTHR11601">
    <property type="entry name" value="CYSTEINE DESULFURYLASE FAMILY MEMBER"/>
    <property type="match status" value="1"/>
</dbReference>
<dbReference type="PANTHER" id="PTHR11601:SF34">
    <property type="entry name" value="CYSTEINE DESULFURASE"/>
    <property type="match status" value="1"/>
</dbReference>
<dbReference type="EC" id="2.8.1.7" evidence="4"/>
<evidence type="ECO:0000256" key="7">
    <source>
        <dbReference type="ARBA" id="ARBA00022898"/>
    </source>
</evidence>
<dbReference type="InterPro" id="IPR015424">
    <property type="entry name" value="PyrdxlP-dep_Trfase"/>
</dbReference>
<dbReference type="GO" id="GO:0046872">
    <property type="term" value="F:metal ion binding"/>
    <property type="evidence" value="ECO:0007669"/>
    <property type="project" value="UniProtKB-KW"/>
</dbReference>
<dbReference type="Pfam" id="PF00266">
    <property type="entry name" value="Aminotran_5"/>
    <property type="match status" value="1"/>
</dbReference>
<evidence type="ECO:0000256" key="8">
    <source>
        <dbReference type="ARBA" id="ARBA00023004"/>
    </source>
</evidence>
<gene>
    <name evidence="13" type="ORF">ABWT76_004066</name>
</gene>